<dbReference type="InterPro" id="IPR011761">
    <property type="entry name" value="ATP-grasp"/>
</dbReference>
<organism evidence="6 7">
    <name type="scientific">Methylotenera versatilis (strain 301)</name>
    <dbReference type="NCBI Taxonomy" id="666681"/>
    <lineage>
        <taxon>Bacteria</taxon>
        <taxon>Pseudomonadati</taxon>
        <taxon>Pseudomonadota</taxon>
        <taxon>Betaproteobacteria</taxon>
        <taxon>Nitrosomonadales</taxon>
        <taxon>Methylophilaceae</taxon>
        <taxon>Methylotenera</taxon>
    </lineage>
</organism>
<protein>
    <submittedName>
        <fullName evidence="6">Cyanophycin synthetase</fullName>
        <ecNumber evidence="6">6.3.2.30</ecNumber>
    </submittedName>
</protein>
<dbReference type="Pfam" id="PF18921">
    <property type="entry name" value="Cyanophycin_syn"/>
    <property type="match status" value="1"/>
</dbReference>
<dbReference type="PROSITE" id="PS50975">
    <property type="entry name" value="ATP_GRASP"/>
    <property type="match status" value="1"/>
</dbReference>
<dbReference type="InterPro" id="IPR044019">
    <property type="entry name" value="Cyanophycin_syn_N"/>
</dbReference>
<dbReference type="EC" id="6.3.2.30" evidence="6"/>
<evidence type="ECO:0000256" key="2">
    <source>
        <dbReference type="ARBA" id="ARBA00022741"/>
    </source>
</evidence>
<dbReference type="InterPro" id="IPR005479">
    <property type="entry name" value="CPAse_ATP-bd"/>
</dbReference>
<dbReference type="AlphaFoldDB" id="D7DIF0"/>
<dbReference type="NCBIfam" id="TIGR02068">
    <property type="entry name" value="cya_phycin_syn"/>
    <property type="match status" value="1"/>
</dbReference>
<dbReference type="EMBL" id="CP002056">
    <property type="protein sequence ID" value="ADI29835.1"/>
    <property type="molecule type" value="Genomic_DNA"/>
</dbReference>
<evidence type="ECO:0000256" key="3">
    <source>
        <dbReference type="ARBA" id="ARBA00022840"/>
    </source>
</evidence>
<dbReference type="InterPro" id="IPR013221">
    <property type="entry name" value="Mur_ligase_cen"/>
</dbReference>
<name>D7DIF0_METV0</name>
<sequence>MQFLKILPLHGPNIWTYRPVLEVWLDIGALEDSPSNTIPGFYERLSSWLPSLIEHRCGIGERGGFLLRVKEGTWVGHILEHVTLELQTLAGMQGGFGKARSTAVRGIYKVVVRSRNEKVSRAALNAGRDLIMAAVENRPFDVAATVASLRELVDDYCLGPSTACIVDAATELRIPSIRLTEGNLVQLGYGAAQHRVWTAETDMTSAIAEGISRDKDLTKQLLQNCGVPVPEGRIVESPEDAWEAAEDIGLPVVVKPSDGNHGRGVSTELMTRVDVEAAFKLADEEGSEVIVERFIRGNEHRLLIVGGKLAAAARGESVSVIGDGVSTVRQLIDLQVNTDPRRGEAEEFPLEPLLIDETPSVIFEIQRQGYTPDSVLPKNTSIIVQRNGNVAIDVTDLVHPEVAAVAALAARIVGLDIAGIDMVAEDISRPLAEQGAAIVEVNAGPGLLMHLKPAQGEARPVGKAIVESLFSSEDSGRIPLVGIAGTHGKSQVAQIVASLIQLSGLHTGLACADGLYVDERQLDKKDCANWTAAQKLLMNRKVQAAVIENSASTILGEGLGYDRCQVGVITNIEPEKHFGEYYIETIEQVYNVMRTQVDVVLDNGAAVLNAEDPLVAMMAELCDGEVIFFAQDAELEIVNEHVAKAGRAVVLQDGYIMLANGKAKTPLVSLTAIPALNNQSETIEIASFLAAVGAAWALGISLDLIITGIKTFVPKHVNIA</sequence>
<dbReference type="RefSeq" id="WP_013148147.1">
    <property type="nucleotide sequence ID" value="NC_014207.1"/>
</dbReference>
<evidence type="ECO:0000256" key="1">
    <source>
        <dbReference type="ARBA" id="ARBA00022598"/>
    </source>
</evidence>
<dbReference type="GO" id="GO:0071161">
    <property type="term" value="F:cyanophycin synthetase activity (L-arginine-adding)"/>
    <property type="evidence" value="ECO:0007669"/>
    <property type="project" value="UniProtKB-EC"/>
</dbReference>
<keyword evidence="7" id="KW-1185">Reference proteome</keyword>
<evidence type="ECO:0000256" key="4">
    <source>
        <dbReference type="PROSITE-ProRule" id="PRU00409"/>
    </source>
</evidence>
<dbReference type="Pfam" id="PF02786">
    <property type="entry name" value="CPSase_L_D2"/>
    <property type="match status" value="1"/>
</dbReference>
<keyword evidence="3 4" id="KW-0067">ATP-binding</keyword>
<dbReference type="HOGENOM" id="CLU_016806_0_0_4"/>
<dbReference type="eggNOG" id="COG1181">
    <property type="taxonomic scope" value="Bacteria"/>
</dbReference>
<dbReference type="SUPFAM" id="SSF56059">
    <property type="entry name" value="Glutathione synthetase ATP-binding domain-like"/>
    <property type="match status" value="1"/>
</dbReference>
<reference evidence="6 7" key="2">
    <citation type="journal article" date="2011" name="J. Bacteriol.">
        <title>Genomes of three methylotrophs from a single niche uncover genetic and metabolic divergence of Methylophilaceae.</title>
        <authorList>
            <person name="Lapidus A."/>
            <person name="Clum A."/>
            <person name="Labutti K."/>
            <person name="Kaluzhnaya M.G."/>
            <person name="Lim S."/>
            <person name="Beck D.A."/>
            <person name="Glavina Del Rio T."/>
            <person name="Nolan M."/>
            <person name="Mavromatis K."/>
            <person name="Huntemann M."/>
            <person name="Lucas S."/>
            <person name="Lidstrom M.E."/>
            <person name="Ivanova N."/>
            <person name="Chistoserdova L."/>
        </authorList>
    </citation>
    <scope>NUCLEOTIDE SEQUENCE [LARGE SCALE GENOMIC DNA]</scope>
    <source>
        <strain evidence="6 7">301</strain>
    </source>
</reference>
<dbReference type="Gene3D" id="3.40.1190.10">
    <property type="entry name" value="Mur-like, catalytic domain"/>
    <property type="match status" value="1"/>
</dbReference>
<gene>
    <name evidence="6" type="ordered locus">M301_1453</name>
</gene>
<evidence type="ECO:0000259" key="5">
    <source>
        <dbReference type="PROSITE" id="PS50975"/>
    </source>
</evidence>
<dbReference type="Gene3D" id="3.30.470.20">
    <property type="entry name" value="ATP-grasp fold, B domain"/>
    <property type="match status" value="2"/>
</dbReference>
<keyword evidence="2 4" id="KW-0547">Nucleotide-binding</keyword>
<accession>D7DIF0</accession>
<proteinExistence type="predicted"/>
<dbReference type="SUPFAM" id="SSF53623">
    <property type="entry name" value="MurD-like peptide ligases, catalytic domain"/>
    <property type="match status" value="1"/>
</dbReference>
<dbReference type="Proteomes" id="UP000000383">
    <property type="component" value="Chromosome"/>
</dbReference>
<dbReference type="PANTHER" id="PTHR23135:SF18">
    <property type="entry name" value="CYANOPHYCIN SYNTHETASE"/>
    <property type="match status" value="1"/>
</dbReference>
<dbReference type="InterPro" id="IPR011810">
    <property type="entry name" value="Cya_phycin_syn"/>
</dbReference>
<dbReference type="GO" id="GO:0005524">
    <property type="term" value="F:ATP binding"/>
    <property type="evidence" value="ECO:0007669"/>
    <property type="project" value="UniProtKB-UniRule"/>
</dbReference>
<dbReference type="InterPro" id="IPR036565">
    <property type="entry name" value="Mur-like_cat_sf"/>
</dbReference>
<dbReference type="GO" id="GO:0046872">
    <property type="term" value="F:metal ion binding"/>
    <property type="evidence" value="ECO:0007669"/>
    <property type="project" value="InterPro"/>
</dbReference>
<dbReference type="NCBIfam" id="NF010623">
    <property type="entry name" value="PRK14016.1"/>
    <property type="match status" value="1"/>
</dbReference>
<feature type="domain" description="ATP-grasp" evidence="5">
    <location>
        <begin position="219"/>
        <end position="470"/>
    </location>
</feature>
<dbReference type="eggNOG" id="COG0769">
    <property type="taxonomic scope" value="Bacteria"/>
</dbReference>
<dbReference type="Pfam" id="PF08245">
    <property type="entry name" value="Mur_ligase_M"/>
    <property type="match status" value="1"/>
</dbReference>
<reference evidence="7" key="1">
    <citation type="submission" date="2010-05" db="EMBL/GenBank/DDBJ databases">
        <title>Complete sequence of Methylotenera sp. 301.</title>
        <authorList>
            <person name="Lucas S."/>
            <person name="Copeland A."/>
            <person name="Lapidus A."/>
            <person name="Cheng J.-F."/>
            <person name="Bruce D."/>
            <person name="Goodwin L."/>
            <person name="Pitluck S."/>
            <person name="Clum A."/>
            <person name="Land M."/>
            <person name="Hauser L."/>
            <person name="Kyrpides N."/>
            <person name="Ivanova N."/>
            <person name="Chistoservova L."/>
            <person name="Kalyuzhnaya M."/>
            <person name="Woyke T."/>
        </authorList>
    </citation>
    <scope>NUCLEOTIDE SEQUENCE [LARGE SCALE GENOMIC DNA]</scope>
    <source>
        <strain evidence="7">301</strain>
    </source>
</reference>
<dbReference type="OrthoDB" id="9803907at2"/>
<evidence type="ECO:0000313" key="7">
    <source>
        <dbReference type="Proteomes" id="UP000000383"/>
    </source>
</evidence>
<evidence type="ECO:0000313" key="6">
    <source>
        <dbReference type="EMBL" id="ADI29835.1"/>
    </source>
</evidence>
<dbReference type="KEGG" id="meh:M301_1453"/>
<dbReference type="PANTHER" id="PTHR23135">
    <property type="entry name" value="MUR LIGASE FAMILY MEMBER"/>
    <property type="match status" value="1"/>
</dbReference>
<keyword evidence="1 6" id="KW-0436">Ligase</keyword>
<dbReference type="STRING" id="666681.M301_1453"/>